<dbReference type="GO" id="GO:0031177">
    <property type="term" value="F:phosphopantetheine binding"/>
    <property type="evidence" value="ECO:0007669"/>
    <property type="project" value="InterPro"/>
</dbReference>
<dbReference type="InterPro" id="IPR009081">
    <property type="entry name" value="PP-bd_ACP"/>
</dbReference>
<dbReference type="InterPro" id="IPR042099">
    <property type="entry name" value="ANL_N_sf"/>
</dbReference>
<name>A0A9W9MMH3_9EURO</name>
<feature type="transmembrane region" description="Helical" evidence="4">
    <location>
        <begin position="863"/>
        <end position="887"/>
    </location>
</feature>
<feature type="transmembrane region" description="Helical" evidence="4">
    <location>
        <begin position="1096"/>
        <end position="1120"/>
    </location>
</feature>
<evidence type="ECO:0000313" key="6">
    <source>
        <dbReference type="EMBL" id="KAJ5203964.1"/>
    </source>
</evidence>
<dbReference type="GO" id="GO:0044550">
    <property type="term" value="P:secondary metabolite biosynthetic process"/>
    <property type="evidence" value="ECO:0007669"/>
    <property type="project" value="TreeGrafter"/>
</dbReference>
<dbReference type="Proteomes" id="UP001150904">
    <property type="component" value="Unassembled WGS sequence"/>
</dbReference>
<dbReference type="PROSITE" id="PS00455">
    <property type="entry name" value="AMP_BINDING"/>
    <property type="match status" value="1"/>
</dbReference>
<dbReference type="PROSITE" id="PS50075">
    <property type="entry name" value="CARRIER"/>
    <property type="match status" value="1"/>
</dbReference>
<keyword evidence="4" id="KW-1133">Transmembrane helix</keyword>
<dbReference type="Pfam" id="PF00501">
    <property type="entry name" value="AMP-binding"/>
    <property type="match status" value="1"/>
</dbReference>
<dbReference type="Gene3D" id="3.40.50.12780">
    <property type="entry name" value="N-terminal domain of ligase-like"/>
    <property type="match status" value="1"/>
</dbReference>
<dbReference type="OrthoDB" id="408177at2759"/>
<evidence type="ECO:0000256" key="3">
    <source>
        <dbReference type="ARBA" id="ARBA00022598"/>
    </source>
</evidence>
<proteinExistence type="predicted"/>
<protein>
    <recommendedName>
        <fullName evidence="5">Carrier domain-containing protein</fullName>
    </recommendedName>
</protein>
<evidence type="ECO:0000256" key="2">
    <source>
        <dbReference type="ARBA" id="ARBA00022553"/>
    </source>
</evidence>
<evidence type="ECO:0000256" key="4">
    <source>
        <dbReference type="SAM" id="Phobius"/>
    </source>
</evidence>
<keyword evidence="7" id="KW-1185">Reference proteome</keyword>
<evidence type="ECO:0000259" key="5">
    <source>
        <dbReference type="PROSITE" id="PS50075"/>
    </source>
</evidence>
<dbReference type="InterPro" id="IPR000873">
    <property type="entry name" value="AMP-dep_synth/lig_dom"/>
</dbReference>
<dbReference type="SUPFAM" id="SSF56801">
    <property type="entry name" value="Acetyl-CoA synthetase-like"/>
    <property type="match status" value="1"/>
</dbReference>
<sequence>MGESGQYQPLSTEEPELPGLAIYDSQPAAAPRTLIDILHDSFKAYFQHPAIDNGQTSLTYGQLQEEIAIHVETLRASQIGVGDRVGIRMTSGTLDLYVSILAVLTAGAAYVPVDVDDPDERANTVWAEACVCAVLTDGPQLTTYASLAQSKFKNPTTDDTAWIIHTSGSTGKPKGVAVTHGSAAAFVDAEAQLFLPDRPIRPGDRVLAGLSVAFDASCEEMWLAWRNGACLVPAPRSLVKAGVDLGAFLIQQSISVVSTVPTLAAMWPSEALQKVRLLILGGEACPAELVSRLSSSRRTIWNTYGPTEATVVSCATPLIAGQLVRIGLPLAGWQLAVVGLDGKPVAWGETGELVITGAGLARYLDIEKDKVKFAPLSSIGWPRAYWTGDLVRADQQGLVFMGRNDEQVKLGGRRVELGEIDATLMMLPGVRAAASAIRRCETGPPLLIGYIVRDIAANNADRDFLRDHLPAALVPFLINLKQIPLRTSGKVDREALPWPPPSVDQRAFEDSAGWLAKQWQNVLGIPIRDNHSFFDIGGTSLAAAQLVSLLRRRCPGFSVADIYQHSTLFEMAHRVDQLTNTHQSMRVVKPTPTWTGYVQFGTLLVLLGFESFRWFVVLGLFKASATFFMGPLPWIEALLIPNWVLLISWMLFVNMPGRVVTAATVGRILTAGIRPGNYDRGGWVHLRLWAAERFTSMSGINPIIGTQWCRRYAWLLGCQVDPSAQIHALPPITGLASYGASSVVEPDADITGYWVDGDILRIGTIEISTGARVSTRAVLLPGTIVEPFAEVPPGVCVGGTVKSGKIVPGERYTAERDGAWAMLRYTLTLLLVEALPAIGAMPAVALCAYVLRNREALEGLVVTVLILAVPVTVMTIISYAALLTVLIRFAARYMAPGIYSSHGVHAWAAWLTHRLMNDARNGLFLFYASLLTPVWLRVLGARIGQGVEASTIVAPPSLLHADRGSFLADDVMLAPFELRRDNLVLGISSVGQRAFVGNSGIVGPDHSTPDDSLVGVLGSAPLPSQMPPGSSWLGRPAISIPRRSDVLADPRLTFDPTLRLKIARGAVESMRVIPLLISALLIELITAGIITALNYWGLTIAIVAGGVLLFAAGAAACLLATAAKWVLTPNVAAGHQHPLWSSFVWRNELASTFVESLALPWMLRLLYGTPLLNMWLRTMGAEIGRGVWCETHRFPEAELVSLGDGVTINRQSVLQTHLFHDRLMRLDQVTLKDGATLGPAAIPLPGTIIGSGTTIGPLSLVMRGEQVPDGTRWLGNPIWPWETTPRSTLDSFSI</sequence>
<keyword evidence="3" id="KW-0436">Ligase</keyword>
<dbReference type="Gene3D" id="1.10.1200.10">
    <property type="entry name" value="ACP-like"/>
    <property type="match status" value="1"/>
</dbReference>
<dbReference type="GO" id="GO:0016874">
    <property type="term" value="F:ligase activity"/>
    <property type="evidence" value="ECO:0007669"/>
    <property type="project" value="UniProtKB-KW"/>
</dbReference>
<dbReference type="InterPro" id="IPR045851">
    <property type="entry name" value="AMP-bd_C_sf"/>
</dbReference>
<dbReference type="InterPro" id="IPR020806">
    <property type="entry name" value="PKS_PP-bd"/>
</dbReference>
<dbReference type="Gene3D" id="2.160.10.10">
    <property type="entry name" value="Hexapeptide repeat proteins"/>
    <property type="match status" value="1"/>
</dbReference>
<dbReference type="NCBIfam" id="TIGR02353">
    <property type="entry name" value="NRPS_term_dom"/>
    <property type="match status" value="1"/>
</dbReference>
<feature type="transmembrane region" description="Helical" evidence="4">
    <location>
        <begin position="825"/>
        <end position="851"/>
    </location>
</feature>
<feature type="transmembrane region" description="Helical" evidence="4">
    <location>
        <begin position="1072"/>
        <end position="1090"/>
    </location>
</feature>
<keyword evidence="4" id="KW-0472">Membrane</keyword>
<keyword evidence="1" id="KW-0596">Phosphopantetheine</keyword>
<dbReference type="InterPro" id="IPR036736">
    <property type="entry name" value="ACP-like_sf"/>
</dbReference>
<dbReference type="PANTHER" id="PTHR45527">
    <property type="entry name" value="NONRIBOSOMAL PEPTIDE SYNTHETASE"/>
    <property type="match status" value="1"/>
</dbReference>
<dbReference type="Pfam" id="PF00550">
    <property type="entry name" value="PP-binding"/>
    <property type="match status" value="1"/>
</dbReference>
<evidence type="ECO:0000256" key="1">
    <source>
        <dbReference type="ARBA" id="ARBA00022450"/>
    </source>
</evidence>
<dbReference type="GeneID" id="83179206"/>
<reference evidence="6" key="2">
    <citation type="journal article" date="2023" name="IMA Fungus">
        <title>Comparative genomic study of the Penicillium genus elucidates a diverse pangenome and 15 lateral gene transfer events.</title>
        <authorList>
            <person name="Petersen C."/>
            <person name="Sorensen T."/>
            <person name="Nielsen M.R."/>
            <person name="Sondergaard T.E."/>
            <person name="Sorensen J.L."/>
            <person name="Fitzpatrick D.A."/>
            <person name="Frisvad J.C."/>
            <person name="Nielsen K.L."/>
        </authorList>
    </citation>
    <scope>NUCLEOTIDE SEQUENCE</scope>
    <source>
        <strain evidence="6">IBT 15544</strain>
    </source>
</reference>
<dbReference type="InterPro" id="IPR020845">
    <property type="entry name" value="AMP-binding_CS"/>
</dbReference>
<dbReference type="CDD" id="cd05930">
    <property type="entry name" value="A_NRPS"/>
    <property type="match status" value="1"/>
</dbReference>
<dbReference type="SUPFAM" id="SSF51161">
    <property type="entry name" value="Trimeric LpxA-like enzymes"/>
    <property type="match status" value="3"/>
</dbReference>
<dbReference type="InterPro" id="IPR012728">
    <property type="entry name" value="Pls/PosA_C"/>
</dbReference>
<dbReference type="GO" id="GO:0043041">
    <property type="term" value="P:amino acid activation for nonribosomal peptide biosynthetic process"/>
    <property type="evidence" value="ECO:0007669"/>
    <property type="project" value="TreeGrafter"/>
</dbReference>
<feature type="domain" description="Carrier" evidence="5">
    <location>
        <begin position="506"/>
        <end position="579"/>
    </location>
</feature>
<feature type="transmembrane region" description="Helical" evidence="4">
    <location>
        <begin position="632"/>
        <end position="652"/>
    </location>
</feature>
<gene>
    <name evidence="6" type="ORF">N7498_004843</name>
</gene>
<organism evidence="6 7">
    <name type="scientific">Penicillium cinerascens</name>
    <dbReference type="NCBI Taxonomy" id="70096"/>
    <lineage>
        <taxon>Eukaryota</taxon>
        <taxon>Fungi</taxon>
        <taxon>Dikarya</taxon>
        <taxon>Ascomycota</taxon>
        <taxon>Pezizomycotina</taxon>
        <taxon>Eurotiomycetes</taxon>
        <taxon>Eurotiomycetidae</taxon>
        <taxon>Eurotiales</taxon>
        <taxon>Aspergillaceae</taxon>
        <taxon>Penicillium</taxon>
    </lineage>
</organism>
<dbReference type="RefSeq" id="XP_058308443.1">
    <property type="nucleotide sequence ID" value="XM_058451905.1"/>
</dbReference>
<keyword evidence="4" id="KW-0812">Transmembrane</keyword>
<dbReference type="PANTHER" id="PTHR45527:SF1">
    <property type="entry name" value="FATTY ACID SYNTHASE"/>
    <property type="match status" value="1"/>
</dbReference>
<dbReference type="SMART" id="SM00823">
    <property type="entry name" value="PKS_PP"/>
    <property type="match status" value="1"/>
</dbReference>
<dbReference type="Gene3D" id="3.30.300.30">
    <property type="match status" value="1"/>
</dbReference>
<accession>A0A9W9MMH3</accession>
<keyword evidence="2" id="KW-0597">Phosphoprotein</keyword>
<comment type="caution">
    <text evidence="6">The sequence shown here is derived from an EMBL/GenBank/DDBJ whole genome shotgun (WGS) entry which is preliminary data.</text>
</comment>
<dbReference type="GO" id="GO:0005737">
    <property type="term" value="C:cytoplasm"/>
    <property type="evidence" value="ECO:0007669"/>
    <property type="project" value="TreeGrafter"/>
</dbReference>
<dbReference type="InterPro" id="IPR011004">
    <property type="entry name" value="Trimer_LpxA-like_sf"/>
</dbReference>
<reference evidence="6" key="1">
    <citation type="submission" date="2022-12" db="EMBL/GenBank/DDBJ databases">
        <authorList>
            <person name="Petersen C."/>
        </authorList>
    </citation>
    <scope>NUCLEOTIDE SEQUENCE</scope>
    <source>
        <strain evidence="6">IBT 15544</strain>
    </source>
</reference>
<evidence type="ECO:0000313" key="7">
    <source>
        <dbReference type="Proteomes" id="UP001150904"/>
    </source>
</evidence>
<dbReference type="EMBL" id="JAPQKR010000012">
    <property type="protein sequence ID" value="KAJ5203964.1"/>
    <property type="molecule type" value="Genomic_DNA"/>
</dbReference>
<dbReference type="SUPFAM" id="SSF47336">
    <property type="entry name" value="ACP-like"/>
    <property type="match status" value="1"/>
</dbReference>